<organism evidence="7 8">
    <name type="scientific">Nocardia acididurans</name>
    <dbReference type="NCBI Taxonomy" id="2802282"/>
    <lineage>
        <taxon>Bacteria</taxon>
        <taxon>Bacillati</taxon>
        <taxon>Actinomycetota</taxon>
        <taxon>Actinomycetes</taxon>
        <taxon>Mycobacteriales</taxon>
        <taxon>Nocardiaceae</taxon>
        <taxon>Nocardia</taxon>
    </lineage>
</organism>
<comment type="similarity">
    <text evidence="1">Belongs to the carbohydrate kinase PfkB family.</text>
</comment>
<dbReference type="CDD" id="cd01166">
    <property type="entry name" value="KdgK"/>
    <property type="match status" value="1"/>
</dbReference>
<feature type="domain" description="Carbohydrate kinase PfkB" evidence="6">
    <location>
        <begin position="81"/>
        <end position="360"/>
    </location>
</feature>
<protein>
    <submittedName>
        <fullName evidence="7">Sugar kinase</fullName>
    </submittedName>
</protein>
<evidence type="ECO:0000313" key="7">
    <source>
        <dbReference type="EMBL" id="MBL1078025.1"/>
    </source>
</evidence>
<evidence type="ECO:0000256" key="4">
    <source>
        <dbReference type="ARBA" id="ARBA00022777"/>
    </source>
</evidence>
<accession>A0ABS1MD64</accession>
<dbReference type="EMBL" id="JAERRJ010000010">
    <property type="protein sequence ID" value="MBL1078025.1"/>
    <property type="molecule type" value="Genomic_DNA"/>
</dbReference>
<comment type="caution">
    <text evidence="7">The sequence shown here is derived from an EMBL/GenBank/DDBJ whole genome shotgun (WGS) entry which is preliminary data.</text>
</comment>
<evidence type="ECO:0000256" key="5">
    <source>
        <dbReference type="ARBA" id="ARBA00022840"/>
    </source>
</evidence>
<dbReference type="Proteomes" id="UP000602198">
    <property type="component" value="Unassembled WGS sequence"/>
</dbReference>
<evidence type="ECO:0000259" key="6">
    <source>
        <dbReference type="Pfam" id="PF00294"/>
    </source>
</evidence>
<dbReference type="Gene3D" id="3.40.1190.20">
    <property type="match status" value="1"/>
</dbReference>
<dbReference type="InterPro" id="IPR050306">
    <property type="entry name" value="PfkB_Carbo_kinase"/>
</dbReference>
<keyword evidence="2" id="KW-0808">Transferase</keyword>
<evidence type="ECO:0000256" key="3">
    <source>
        <dbReference type="ARBA" id="ARBA00022741"/>
    </source>
</evidence>
<keyword evidence="8" id="KW-1185">Reference proteome</keyword>
<dbReference type="PANTHER" id="PTHR43085:SF1">
    <property type="entry name" value="PSEUDOURIDINE KINASE-RELATED"/>
    <property type="match status" value="1"/>
</dbReference>
<dbReference type="Pfam" id="PF00294">
    <property type="entry name" value="PfkB"/>
    <property type="match status" value="1"/>
</dbReference>
<dbReference type="InterPro" id="IPR029056">
    <property type="entry name" value="Ribokinase-like"/>
</dbReference>
<evidence type="ECO:0000256" key="2">
    <source>
        <dbReference type="ARBA" id="ARBA00022679"/>
    </source>
</evidence>
<reference evidence="7 8" key="1">
    <citation type="submission" date="2021-01" db="EMBL/GenBank/DDBJ databases">
        <title>WGS of actinomycetes isolated from Thailand.</title>
        <authorList>
            <person name="Thawai C."/>
        </authorList>
    </citation>
    <scope>NUCLEOTIDE SEQUENCE [LARGE SCALE GENOMIC DNA]</scope>
    <source>
        <strain evidence="7 8">LPG 2</strain>
    </source>
</reference>
<sequence length="395" mass="42100">MATALLPVDCASAEFNSISALHILQHSLRILFLVVIVHTDHDSRKESKEIRVTRPTPARPRAVTVGEGLAVLIARPGPLEDSPVFERGAGGAEANVAAVLAQLGVPTAWVSRVGDDGFGRYLRRQLDERGVNTAAVTVDSERPTAVYVKERGSGSRLPHDLAAGASRMLYYRSGSAASALSPGDLDAAGYLLDGCELIHTTGITTALSPTATALTEALGWLPRRGRLLSFDLNYRPALWNRRTDSPADVLARHLRTCDVAFVGADEAEIVFGTGDPARLRKLFPQPRHLIVKNDKHSVTGFLGDDHLEVPALTLEITERIGAGDAFAGGYLAALLQGRPHEQLLRFGHLCAAAALTGTGDFAALPPLPALAAYAALPENEWGALHYGRIAENVAS</sequence>
<dbReference type="SUPFAM" id="SSF53613">
    <property type="entry name" value="Ribokinase-like"/>
    <property type="match status" value="1"/>
</dbReference>
<keyword evidence="5" id="KW-0067">ATP-binding</keyword>
<gene>
    <name evidence="7" type="ORF">JK358_26830</name>
</gene>
<evidence type="ECO:0000313" key="8">
    <source>
        <dbReference type="Proteomes" id="UP000602198"/>
    </source>
</evidence>
<keyword evidence="4 7" id="KW-0418">Kinase</keyword>
<keyword evidence="3" id="KW-0547">Nucleotide-binding</keyword>
<proteinExistence type="inferred from homology"/>
<dbReference type="GO" id="GO:0016301">
    <property type="term" value="F:kinase activity"/>
    <property type="evidence" value="ECO:0007669"/>
    <property type="project" value="UniProtKB-KW"/>
</dbReference>
<name>A0ABS1MD64_9NOCA</name>
<evidence type="ECO:0000256" key="1">
    <source>
        <dbReference type="ARBA" id="ARBA00010688"/>
    </source>
</evidence>
<dbReference type="InterPro" id="IPR011611">
    <property type="entry name" value="PfkB_dom"/>
</dbReference>
<dbReference type="PANTHER" id="PTHR43085">
    <property type="entry name" value="HEXOKINASE FAMILY MEMBER"/>
    <property type="match status" value="1"/>
</dbReference>